<evidence type="ECO:0000256" key="2">
    <source>
        <dbReference type="ARBA" id="ARBA00022679"/>
    </source>
</evidence>
<dbReference type="PANTHER" id="PTHR37419">
    <property type="entry name" value="SERINE/THREONINE-PROTEIN KINASE TOXIN HIPA"/>
    <property type="match status" value="1"/>
</dbReference>
<keyword evidence="2" id="KW-0808">Transferase</keyword>
<dbReference type="InterPro" id="IPR017508">
    <property type="entry name" value="HipA_N1"/>
</dbReference>
<organism evidence="6 7">
    <name type="scientific">Leptospirillum ferriphilum</name>
    <dbReference type="NCBI Taxonomy" id="178606"/>
    <lineage>
        <taxon>Bacteria</taxon>
        <taxon>Pseudomonadati</taxon>
        <taxon>Nitrospirota</taxon>
        <taxon>Nitrospiria</taxon>
        <taxon>Nitrospirales</taxon>
        <taxon>Nitrospiraceae</taxon>
        <taxon>Leptospirillum</taxon>
    </lineage>
</organism>
<evidence type="ECO:0000259" key="4">
    <source>
        <dbReference type="Pfam" id="PF07804"/>
    </source>
</evidence>
<dbReference type="InterPro" id="IPR052028">
    <property type="entry name" value="HipA_Ser/Thr_kinase"/>
</dbReference>
<comment type="caution">
    <text evidence="6">The sequence shown here is derived from an EMBL/GenBank/DDBJ whole genome shotgun (WGS) entry which is preliminary data.</text>
</comment>
<accession>A0A094W8I2</accession>
<dbReference type="PATRIC" id="fig|178606.4.peg.1559"/>
<evidence type="ECO:0000259" key="5">
    <source>
        <dbReference type="Pfam" id="PF13657"/>
    </source>
</evidence>
<dbReference type="InterPro" id="IPR012893">
    <property type="entry name" value="HipA-like_C"/>
</dbReference>
<feature type="domain" description="HipA N-terminal subdomain 1" evidence="5">
    <location>
        <begin position="52"/>
        <end position="151"/>
    </location>
</feature>
<evidence type="ECO:0000313" key="6">
    <source>
        <dbReference type="EMBL" id="KGA93843.1"/>
    </source>
</evidence>
<dbReference type="AlphaFoldDB" id="A0A094W8I2"/>
<feature type="domain" description="HipA-like C-terminal" evidence="4">
    <location>
        <begin position="195"/>
        <end position="416"/>
    </location>
</feature>
<dbReference type="Pfam" id="PF13657">
    <property type="entry name" value="Couple_hipA"/>
    <property type="match status" value="1"/>
</dbReference>
<proteinExistence type="inferred from homology"/>
<dbReference type="Gene3D" id="1.10.1070.20">
    <property type="match status" value="1"/>
</dbReference>
<sequence length="461" mass="51262">MSGCSSPARFKPFLAMKAARANGSGQRDPERTEMYKPVDRLRVHLRFGPTEILVGVLASRNGRIFFQYAPEFLAQKMNLSPVRLNLADHVQSSFPDFFLGLPGLFHDSLPDGWGLLLMDRHFARAGIPVEAVGPLDRLSYLGDRGMGALVYRPAQKVDQSGRGEVDLVALAKEALRVFEGEPGNILPDLFLLGGSPGGARPKVLVAYDKRSNLMVSGVDAIPPGYRQYIIKFPAKSDPPYPGEIEYAYSRMARAAGLRLPDTVLFPGVGDQKSFGIERFDRDGNDRLHVHTLGGLIHSSHRLPGCTYEMALKVAQAVTRNREDVLALFRQMVFNVVTHNRDDHVRNFSFLLGPDARWHFSPSYDLTYSAGPGGEHSMTISGEGKNPTFEHIRRVGEEFQIRESEVIEITGKVMEAVGYWHEFAREAGVPKQVADRIKASFIPIEAPSNSMKSGTRKKPFRR</sequence>
<evidence type="ECO:0000256" key="1">
    <source>
        <dbReference type="ARBA" id="ARBA00010164"/>
    </source>
</evidence>
<keyword evidence="3" id="KW-0418">Kinase</keyword>
<evidence type="ECO:0000313" key="7">
    <source>
        <dbReference type="Proteomes" id="UP000029452"/>
    </source>
</evidence>
<gene>
    <name evidence="6" type="ORF">LptCag_1553</name>
</gene>
<dbReference type="PANTHER" id="PTHR37419:SF8">
    <property type="entry name" value="TOXIN YJJJ"/>
    <property type="match status" value="1"/>
</dbReference>
<dbReference type="GO" id="GO:0005829">
    <property type="term" value="C:cytosol"/>
    <property type="evidence" value="ECO:0007669"/>
    <property type="project" value="TreeGrafter"/>
</dbReference>
<dbReference type="Pfam" id="PF07804">
    <property type="entry name" value="HipA_C"/>
    <property type="match status" value="1"/>
</dbReference>
<dbReference type="EMBL" id="JPGK01000005">
    <property type="protein sequence ID" value="KGA93843.1"/>
    <property type="molecule type" value="Genomic_DNA"/>
</dbReference>
<evidence type="ECO:0000256" key="3">
    <source>
        <dbReference type="ARBA" id="ARBA00022777"/>
    </source>
</evidence>
<name>A0A094W8I2_9BACT</name>
<reference evidence="6 7" key="1">
    <citation type="submission" date="2014-06" db="EMBL/GenBank/DDBJ databases">
        <title>Draft genome sequence of iron oxidizing acidophile Leptospirillum ferriphilum DSM14647.</title>
        <authorList>
            <person name="Cardenas J.P."/>
            <person name="Lazcano M."/>
            <person name="Ossandon F.J."/>
            <person name="Corbett M."/>
            <person name="Holmes D.S."/>
            <person name="Watkin E."/>
        </authorList>
    </citation>
    <scope>NUCLEOTIDE SEQUENCE [LARGE SCALE GENOMIC DNA]</scope>
    <source>
        <strain evidence="6 7">DSM 14647</strain>
    </source>
</reference>
<dbReference type="Proteomes" id="UP000029452">
    <property type="component" value="Unassembled WGS sequence"/>
</dbReference>
<comment type="similarity">
    <text evidence="1">Belongs to the HipA Ser/Thr kinase family.</text>
</comment>
<protein>
    <submittedName>
        <fullName evidence="6">HipA protein</fullName>
    </submittedName>
</protein>
<dbReference type="GO" id="GO:0004674">
    <property type="term" value="F:protein serine/threonine kinase activity"/>
    <property type="evidence" value="ECO:0007669"/>
    <property type="project" value="TreeGrafter"/>
</dbReference>